<dbReference type="Pfam" id="PF13860">
    <property type="entry name" value="FlgD_ig"/>
    <property type="match status" value="1"/>
</dbReference>
<keyword evidence="3" id="KW-0969">Cilium</keyword>
<dbReference type="Pfam" id="PF03963">
    <property type="entry name" value="FlgD"/>
    <property type="match status" value="1"/>
</dbReference>
<dbReference type="InterPro" id="IPR005648">
    <property type="entry name" value="FlgD"/>
</dbReference>
<evidence type="ECO:0000256" key="1">
    <source>
        <dbReference type="ARBA" id="ARBA00022795"/>
    </source>
</evidence>
<dbReference type="GO" id="GO:0044781">
    <property type="term" value="P:bacterial-type flagellum organization"/>
    <property type="evidence" value="ECO:0007669"/>
    <property type="project" value="UniProtKB-KW"/>
</dbReference>
<evidence type="ECO:0000313" key="3">
    <source>
        <dbReference type="EMBL" id="VAW41744.1"/>
    </source>
</evidence>
<reference evidence="3" key="1">
    <citation type="submission" date="2018-06" db="EMBL/GenBank/DDBJ databases">
        <authorList>
            <person name="Zhirakovskaya E."/>
        </authorList>
    </citation>
    <scope>NUCLEOTIDE SEQUENCE</scope>
</reference>
<sequence>MSISGVANTTSSTLVQPKDAVGSKSLNESDFMKLFITQLQYQDPMKPMDNYQMATQLAQFSNMQSTTKMSDNMKKLLDYQTSQNNLQLLSLLNTKVLVSGDKIGVKDGTPGLGDFTLSDASNTTTVQVYNNNDQMVWQEDKGGLAAGHYALKWDGKNLLGKTVPDGAYYYKVKALDATGHVVDVDSKSSGLVTGVDFSGASPAITLDGHIQIGADDILQVIK</sequence>
<organism evidence="3">
    <name type="scientific">hydrothermal vent metagenome</name>
    <dbReference type="NCBI Taxonomy" id="652676"/>
    <lineage>
        <taxon>unclassified sequences</taxon>
        <taxon>metagenomes</taxon>
        <taxon>ecological metagenomes</taxon>
    </lineage>
</organism>
<evidence type="ECO:0000259" key="2">
    <source>
        <dbReference type="Pfam" id="PF13860"/>
    </source>
</evidence>
<dbReference type="Gene3D" id="2.60.40.4070">
    <property type="match status" value="1"/>
</dbReference>
<feature type="domain" description="FlgD/Vpr Ig-like" evidence="2">
    <location>
        <begin position="100"/>
        <end position="176"/>
    </location>
</feature>
<keyword evidence="1" id="KW-1005">Bacterial flagellum biogenesis</keyword>
<keyword evidence="3" id="KW-0966">Cell projection</keyword>
<protein>
    <submittedName>
        <fullName evidence="3">Flagellar basal-body rod modification protein FlgD</fullName>
    </submittedName>
</protein>
<proteinExistence type="predicted"/>
<accession>A0A3B0WDQ4</accession>
<dbReference type="Gene3D" id="2.30.30.910">
    <property type="match status" value="1"/>
</dbReference>
<dbReference type="EMBL" id="UOEX01000396">
    <property type="protein sequence ID" value="VAW41744.1"/>
    <property type="molecule type" value="Genomic_DNA"/>
</dbReference>
<dbReference type="InterPro" id="IPR025965">
    <property type="entry name" value="FlgD/Vpr_Ig-like"/>
</dbReference>
<gene>
    <name evidence="3" type="ORF">MNBD_DELTA03-982</name>
</gene>
<dbReference type="AlphaFoldDB" id="A0A3B0WDQ4"/>
<name>A0A3B0WDQ4_9ZZZZ</name>
<keyword evidence="3" id="KW-0282">Flagellum</keyword>